<proteinExistence type="predicted"/>
<evidence type="ECO:0000256" key="1">
    <source>
        <dbReference type="SAM" id="MobiDB-lite"/>
    </source>
</evidence>
<feature type="region of interest" description="Disordered" evidence="1">
    <location>
        <begin position="57"/>
        <end position="97"/>
    </location>
</feature>
<accession>A0A9Q0R153</accession>
<gene>
    <name evidence="2" type="ORF">NE237_009962</name>
</gene>
<dbReference type="EMBL" id="JAMYWD010000002">
    <property type="protein sequence ID" value="KAJ4979182.1"/>
    <property type="molecule type" value="Genomic_DNA"/>
</dbReference>
<sequence>MAALKNPVKVDDLHSENFLRRILQDAEYDVSMKEYDISKKDMAVVDILVAMKGVGSSDPVVSHKDDQKKGAIRSCGKNEQKKRVLGRDGKRTTGEDDTIIKNDVPYMVPKRPRSARKNRHTQNTVPKRPRAETQNDDGNEEKLEPYVKVLADTMNKQANGMKILMNKHADEMKRHANVEMKRLINDATRLASFSRGRGQ</sequence>
<feature type="region of interest" description="Disordered" evidence="1">
    <location>
        <begin position="109"/>
        <end position="142"/>
    </location>
</feature>
<evidence type="ECO:0000313" key="2">
    <source>
        <dbReference type="EMBL" id="KAJ4979182.1"/>
    </source>
</evidence>
<name>A0A9Q0R153_9MAGN</name>
<reference evidence="2" key="1">
    <citation type="journal article" date="2023" name="Plant J.">
        <title>The genome of the king protea, Protea cynaroides.</title>
        <authorList>
            <person name="Chang J."/>
            <person name="Duong T.A."/>
            <person name="Schoeman C."/>
            <person name="Ma X."/>
            <person name="Roodt D."/>
            <person name="Barker N."/>
            <person name="Li Z."/>
            <person name="Van de Peer Y."/>
            <person name="Mizrachi E."/>
        </authorList>
    </citation>
    <scope>NUCLEOTIDE SEQUENCE</scope>
    <source>
        <tissue evidence="2">Young leaves</tissue>
    </source>
</reference>
<protein>
    <submittedName>
        <fullName evidence="2">Uncharacterized protein</fullName>
    </submittedName>
</protein>
<dbReference type="Proteomes" id="UP001141806">
    <property type="component" value="Unassembled WGS sequence"/>
</dbReference>
<feature type="compositionally biased region" description="Basic and acidic residues" evidence="1">
    <location>
        <begin position="76"/>
        <end position="97"/>
    </location>
</feature>
<evidence type="ECO:0000313" key="3">
    <source>
        <dbReference type="Proteomes" id="UP001141806"/>
    </source>
</evidence>
<keyword evidence="3" id="KW-1185">Reference proteome</keyword>
<organism evidence="2 3">
    <name type="scientific">Protea cynaroides</name>
    <dbReference type="NCBI Taxonomy" id="273540"/>
    <lineage>
        <taxon>Eukaryota</taxon>
        <taxon>Viridiplantae</taxon>
        <taxon>Streptophyta</taxon>
        <taxon>Embryophyta</taxon>
        <taxon>Tracheophyta</taxon>
        <taxon>Spermatophyta</taxon>
        <taxon>Magnoliopsida</taxon>
        <taxon>Proteales</taxon>
        <taxon>Proteaceae</taxon>
        <taxon>Protea</taxon>
    </lineage>
</organism>
<comment type="caution">
    <text evidence="2">The sequence shown here is derived from an EMBL/GenBank/DDBJ whole genome shotgun (WGS) entry which is preliminary data.</text>
</comment>
<dbReference type="AlphaFoldDB" id="A0A9Q0R153"/>
<feature type="compositionally biased region" description="Basic residues" evidence="1">
    <location>
        <begin position="110"/>
        <end position="120"/>
    </location>
</feature>